<keyword evidence="1" id="KW-0229">DNA integration</keyword>
<dbReference type="InterPro" id="IPR050090">
    <property type="entry name" value="Tyrosine_recombinase_XerCD"/>
</dbReference>
<dbReference type="PANTHER" id="PTHR30349">
    <property type="entry name" value="PHAGE INTEGRASE-RELATED"/>
    <property type="match status" value="1"/>
</dbReference>
<comment type="caution">
    <text evidence="5">The sequence shown here is derived from an EMBL/GenBank/DDBJ whole genome shotgun (WGS) entry which is preliminary data.</text>
</comment>
<dbReference type="Gene3D" id="1.10.443.10">
    <property type="entry name" value="Intergrase catalytic core"/>
    <property type="match status" value="1"/>
</dbReference>
<dbReference type="Pfam" id="PF00589">
    <property type="entry name" value="Phage_integrase"/>
    <property type="match status" value="1"/>
</dbReference>
<evidence type="ECO:0000256" key="1">
    <source>
        <dbReference type="ARBA" id="ARBA00022908"/>
    </source>
</evidence>
<evidence type="ECO:0000313" key="6">
    <source>
        <dbReference type="Proteomes" id="UP000621390"/>
    </source>
</evidence>
<evidence type="ECO:0000256" key="2">
    <source>
        <dbReference type="ARBA" id="ARBA00023172"/>
    </source>
</evidence>
<dbReference type="GO" id="GO:0003677">
    <property type="term" value="F:DNA binding"/>
    <property type="evidence" value="ECO:0007669"/>
    <property type="project" value="InterPro"/>
</dbReference>
<proteinExistence type="predicted"/>
<keyword evidence="7" id="KW-1185">Reference proteome</keyword>
<dbReference type="Proteomes" id="UP000655994">
    <property type="component" value="Unassembled WGS sequence"/>
</dbReference>
<dbReference type="InterPro" id="IPR013762">
    <property type="entry name" value="Integrase-like_cat_sf"/>
</dbReference>
<dbReference type="SUPFAM" id="SSF56349">
    <property type="entry name" value="DNA breaking-rejoining enzymes"/>
    <property type="match status" value="1"/>
</dbReference>
<dbReference type="PROSITE" id="PS51898">
    <property type="entry name" value="TYR_RECOMBINASE"/>
    <property type="match status" value="1"/>
</dbReference>
<evidence type="ECO:0000313" key="4">
    <source>
        <dbReference type="EMBL" id="MBJ7265662.1"/>
    </source>
</evidence>
<dbReference type="GO" id="GO:0006310">
    <property type="term" value="P:DNA recombination"/>
    <property type="evidence" value="ECO:0007669"/>
    <property type="project" value="UniProtKB-KW"/>
</dbReference>
<dbReference type="InterPro" id="IPR002104">
    <property type="entry name" value="Integrase_catalytic"/>
</dbReference>
<dbReference type="PANTHER" id="PTHR30349:SF64">
    <property type="entry name" value="PROPHAGE INTEGRASE INTD-RELATED"/>
    <property type="match status" value="1"/>
</dbReference>
<feature type="domain" description="Tyr recombinase" evidence="3">
    <location>
        <begin position="179"/>
        <end position="390"/>
    </location>
</feature>
<organism evidence="5 6">
    <name type="scientific">Idiomarina abyssalis</name>
    <dbReference type="NCBI Taxonomy" id="86102"/>
    <lineage>
        <taxon>Bacteria</taxon>
        <taxon>Pseudomonadati</taxon>
        <taxon>Pseudomonadota</taxon>
        <taxon>Gammaproteobacteria</taxon>
        <taxon>Alteromonadales</taxon>
        <taxon>Idiomarinaceae</taxon>
        <taxon>Idiomarina</taxon>
    </lineage>
</organism>
<protein>
    <submittedName>
        <fullName evidence="5">Site-specific integrase</fullName>
    </submittedName>
</protein>
<keyword evidence="2" id="KW-0233">DNA recombination</keyword>
<evidence type="ECO:0000313" key="7">
    <source>
        <dbReference type="Proteomes" id="UP000655994"/>
    </source>
</evidence>
<reference evidence="5 7" key="1">
    <citation type="submission" date="2020-09" db="EMBL/GenBank/DDBJ databases">
        <title>Draft Genomes of Bacterial Isolates from North Pond Shallow Sediments.</title>
        <authorList>
            <person name="Kiel Reese B."/>
            <person name="Mullis M."/>
            <person name="Weisend R.E."/>
        </authorList>
    </citation>
    <scope>NUCLEOTIDE SEQUENCE</scope>
    <source>
        <strain evidence="5">KJE-2</strain>
        <strain evidence="4 7">KJE-3</strain>
    </source>
</reference>
<dbReference type="RefSeq" id="WP_199493621.1">
    <property type="nucleotide sequence ID" value="NZ_JAEMOO010000014.1"/>
</dbReference>
<dbReference type="CDD" id="cd00397">
    <property type="entry name" value="DNA_BRE_C"/>
    <property type="match status" value="1"/>
</dbReference>
<gene>
    <name evidence="4" type="ORF">JHC10_01755</name>
    <name evidence="5" type="ORF">JHC11_00340</name>
</gene>
<accession>A0A8I1KFC1</accession>
<dbReference type="InterPro" id="IPR011010">
    <property type="entry name" value="DNA_brk_join_enz"/>
</dbReference>
<name>A0A8I1KFC1_9GAMM</name>
<dbReference type="Proteomes" id="UP000621390">
    <property type="component" value="Unassembled WGS sequence"/>
</dbReference>
<evidence type="ECO:0000259" key="3">
    <source>
        <dbReference type="PROSITE" id="PS51898"/>
    </source>
</evidence>
<evidence type="ECO:0000313" key="5">
    <source>
        <dbReference type="EMBL" id="MBJ7314448.1"/>
    </source>
</evidence>
<sequence length="411" mass="48234">MARLRRHDHFIIYKSVKTVDDKLVYCNGHTTDQMHFLDDSQGRTVEVATSYFQYLILEKAQKALYPIAFGLKRYWEFLEQHDMRWDEMTYDKNQRPTYAYHRSLKKQLHQGEIKKSTASAYMRWVIQFYQYAMSEGLVSFSDDCMPFRAYQTKIPAKSGAVFQIYTTDLRFYGFQSSEPQLAAMGEETQRAFEQELKRQPPVFRMLCELATRAGLRISEATSLTLSAIKTARQSAIRPDHVKIDIGPEFGMKTKFSKSREVEIPRDLFSAIQRYITSEAYLELKHKLKDNAKHIPVFITKRGTRYSQHTLYAHWYKFKDKIASLFELGFNVRFHDLRATFALNFMKSEELNGLGEEHKASYLQRLLGHSSGFTTFIYTLLINNDLLKAKNNERKEHLMDALCGDMRIRNAW</sequence>
<dbReference type="GO" id="GO:0015074">
    <property type="term" value="P:DNA integration"/>
    <property type="evidence" value="ECO:0007669"/>
    <property type="project" value="UniProtKB-KW"/>
</dbReference>
<dbReference type="EMBL" id="JAEMOS010000004">
    <property type="protein sequence ID" value="MBJ7265662.1"/>
    <property type="molecule type" value="Genomic_DNA"/>
</dbReference>
<dbReference type="EMBL" id="JAEMOP010000002">
    <property type="protein sequence ID" value="MBJ7314448.1"/>
    <property type="molecule type" value="Genomic_DNA"/>
</dbReference>
<dbReference type="AlphaFoldDB" id="A0A8I1KFC1"/>